<keyword evidence="3 11" id="KW-0378">Hydrolase</keyword>
<dbReference type="InterPro" id="IPR027417">
    <property type="entry name" value="P-loop_NTPase"/>
</dbReference>
<dbReference type="Pfam" id="PF13361">
    <property type="entry name" value="UvrD_C"/>
    <property type="match status" value="1"/>
</dbReference>
<evidence type="ECO:0000256" key="10">
    <source>
        <dbReference type="ARBA" id="ARBA00048988"/>
    </source>
</evidence>
<dbReference type="EMBL" id="PEXI01000080">
    <property type="protein sequence ID" value="PIU24158.1"/>
    <property type="molecule type" value="Genomic_DNA"/>
</dbReference>
<dbReference type="Gene3D" id="1.10.10.160">
    <property type="match status" value="1"/>
</dbReference>
<keyword evidence="4 11" id="KW-0347">Helicase</keyword>
<name>A0A2M6YBU4_9BACT</name>
<keyword evidence="2 11" id="KW-0547">Nucleotide-binding</keyword>
<dbReference type="Gene3D" id="3.40.50.300">
    <property type="entry name" value="P-loop containing nucleotide triphosphate hydrolases"/>
    <property type="match status" value="2"/>
</dbReference>
<dbReference type="PROSITE" id="PS51217">
    <property type="entry name" value="UVRD_HELICASE_CTER"/>
    <property type="match status" value="1"/>
</dbReference>
<evidence type="ECO:0000256" key="8">
    <source>
        <dbReference type="ARBA" id="ARBA00034617"/>
    </source>
</evidence>
<evidence type="ECO:0000259" key="13">
    <source>
        <dbReference type="PROSITE" id="PS51217"/>
    </source>
</evidence>
<comment type="catalytic activity">
    <reaction evidence="10">
        <text>ATP + H2O = ADP + phosphate + H(+)</text>
        <dbReference type="Rhea" id="RHEA:13065"/>
        <dbReference type="ChEBI" id="CHEBI:15377"/>
        <dbReference type="ChEBI" id="CHEBI:15378"/>
        <dbReference type="ChEBI" id="CHEBI:30616"/>
        <dbReference type="ChEBI" id="CHEBI:43474"/>
        <dbReference type="ChEBI" id="CHEBI:456216"/>
        <dbReference type="EC" id="5.6.2.4"/>
    </reaction>
</comment>
<dbReference type="SUPFAM" id="SSF52540">
    <property type="entry name" value="P-loop containing nucleoside triphosphate hydrolases"/>
    <property type="match status" value="1"/>
</dbReference>
<gene>
    <name evidence="14" type="ORF">COT12_02570</name>
</gene>
<evidence type="ECO:0000256" key="2">
    <source>
        <dbReference type="ARBA" id="ARBA00022741"/>
    </source>
</evidence>
<sequence length="504" mass="57885">MDDLLSSLNNQQIEAVKTTEGPVLILAGAGSGKTRVLTHRLAYLISEKNILSENVLAVTFTNKAAGEMKKRMERLLTRNEKQDTITKLIPNSKFQNNRTIEQSNNIMLPWLGTFHSICVKILRREAKYLGYPSNFTIYDSQDQLAVVKKIMQDKQFDTKSYNPNAVLYYIGSSKNEFVSPEEYKKFINSPFEEVVQSVYSEYQKYLKTIGAMDFDDLLLLCVKLFEENPKVLEKYQQNFRYILIDEYQDTNQVQYLWSKMLSAKSKNICVVGDDSQSIYGFRGANFRNILNFERDWLGAKIIKLEQNYRSTKNILRAADELIKCNRNRTDKTLFTENSEGSAIQVYQALNEKDEAEFVATEIRGLNFAEKSNWNDFAVLYRTNSQSRSVEEAFLRYGIPYKVVGGTKFYDRREIKDILSYLRLIINPNDRIAFERIVNVPARGIGAKTVANYLQGLSSLGAKVPEKISIFLRMIEDFRTKIYHLGDQSATGVSELIDLIAEKSG</sequence>
<dbReference type="CDD" id="cd18807">
    <property type="entry name" value="SF1_C_UvrD"/>
    <property type="match status" value="1"/>
</dbReference>
<dbReference type="GO" id="GO:0005829">
    <property type="term" value="C:cytosol"/>
    <property type="evidence" value="ECO:0007669"/>
    <property type="project" value="TreeGrafter"/>
</dbReference>
<keyword evidence="7" id="KW-0413">Isomerase</keyword>
<dbReference type="Gene3D" id="1.10.486.10">
    <property type="entry name" value="PCRA, domain 4"/>
    <property type="match status" value="1"/>
</dbReference>
<dbReference type="EC" id="5.6.2.4" evidence="9"/>
<evidence type="ECO:0000256" key="4">
    <source>
        <dbReference type="ARBA" id="ARBA00022806"/>
    </source>
</evidence>
<evidence type="ECO:0000313" key="14">
    <source>
        <dbReference type="EMBL" id="PIU24158.1"/>
    </source>
</evidence>
<dbReference type="InterPro" id="IPR000212">
    <property type="entry name" value="DNA_helicase_UvrD/REP"/>
</dbReference>
<dbReference type="GO" id="GO:0005524">
    <property type="term" value="F:ATP binding"/>
    <property type="evidence" value="ECO:0007669"/>
    <property type="project" value="UniProtKB-UniRule"/>
</dbReference>
<reference evidence="15" key="1">
    <citation type="submission" date="2017-09" db="EMBL/GenBank/DDBJ databases">
        <title>Depth-based differentiation of microbial function through sediment-hosted aquifers and enrichment of novel symbionts in the deep terrestrial subsurface.</title>
        <authorList>
            <person name="Probst A.J."/>
            <person name="Ladd B."/>
            <person name="Jarett J.K."/>
            <person name="Geller-Mcgrath D.E."/>
            <person name="Sieber C.M.K."/>
            <person name="Emerson J.B."/>
            <person name="Anantharaman K."/>
            <person name="Thomas B.C."/>
            <person name="Malmstrom R."/>
            <person name="Stieglmeier M."/>
            <person name="Klingl A."/>
            <person name="Woyke T."/>
            <person name="Ryan C.M."/>
            <person name="Banfield J.F."/>
        </authorList>
    </citation>
    <scope>NUCLEOTIDE SEQUENCE [LARGE SCALE GENOMIC DNA]</scope>
</reference>
<evidence type="ECO:0000313" key="15">
    <source>
        <dbReference type="Proteomes" id="UP000229896"/>
    </source>
</evidence>
<evidence type="ECO:0000256" key="9">
    <source>
        <dbReference type="ARBA" id="ARBA00034808"/>
    </source>
</evidence>
<dbReference type="CDD" id="cd17932">
    <property type="entry name" value="DEXQc_UvrD"/>
    <property type="match status" value="1"/>
</dbReference>
<evidence type="ECO:0000256" key="5">
    <source>
        <dbReference type="ARBA" id="ARBA00022840"/>
    </source>
</evidence>
<comment type="similarity">
    <text evidence="1">Belongs to the helicase family. UvrD subfamily.</text>
</comment>
<organism evidence="14 15">
    <name type="scientific">Candidatus Berkelbacteria bacterium CG08_land_8_20_14_0_20_39_8</name>
    <dbReference type="NCBI Taxonomy" id="1974511"/>
    <lineage>
        <taxon>Bacteria</taxon>
        <taxon>Candidatus Berkelbacteria</taxon>
    </lineage>
</organism>
<keyword evidence="5 11" id="KW-0067">ATP-binding</keyword>
<dbReference type="GO" id="GO:0009314">
    <property type="term" value="P:response to radiation"/>
    <property type="evidence" value="ECO:0007669"/>
    <property type="project" value="UniProtKB-ARBA"/>
</dbReference>
<dbReference type="InterPro" id="IPR014016">
    <property type="entry name" value="UvrD-like_ATP-bd"/>
</dbReference>
<dbReference type="GO" id="GO:0016787">
    <property type="term" value="F:hydrolase activity"/>
    <property type="evidence" value="ECO:0007669"/>
    <property type="project" value="UniProtKB-UniRule"/>
</dbReference>
<accession>A0A2M6YBU4</accession>
<dbReference type="PROSITE" id="PS51198">
    <property type="entry name" value="UVRD_HELICASE_ATP_BIND"/>
    <property type="match status" value="1"/>
</dbReference>
<comment type="caution">
    <text evidence="14">The sequence shown here is derived from an EMBL/GenBank/DDBJ whole genome shotgun (WGS) entry which is preliminary data.</text>
</comment>
<protein>
    <recommendedName>
        <fullName evidence="9">DNA 3'-5' helicase</fullName>
        <ecNumber evidence="9">5.6.2.4</ecNumber>
    </recommendedName>
</protein>
<dbReference type="PANTHER" id="PTHR11070:SF2">
    <property type="entry name" value="ATP-DEPENDENT DNA HELICASE SRS2"/>
    <property type="match status" value="1"/>
</dbReference>
<evidence type="ECO:0000256" key="11">
    <source>
        <dbReference type="PROSITE-ProRule" id="PRU00560"/>
    </source>
</evidence>
<dbReference type="PANTHER" id="PTHR11070">
    <property type="entry name" value="UVRD / RECB / PCRA DNA HELICASE FAMILY MEMBER"/>
    <property type="match status" value="1"/>
</dbReference>
<dbReference type="GO" id="GO:0003677">
    <property type="term" value="F:DNA binding"/>
    <property type="evidence" value="ECO:0007669"/>
    <property type="project" value="UniProtKB-KW"/>
</dbReference>
<evidence type="ECO:0000256" key="3">
    <source>
        <dbReference type="ARBA" id="ARBA00022801"/>
    </source>
</evidence>
<proteinExistence type="inferred from homology"/>
<dbReference type="GO" id="GO:0043138">
    <property type="term" value="F:3'-5' DNA helicase activity"/>
    <property type="evidence" value="ECO:0007669"/>
    <property type="project" value="UniProtKB-EC"/>
</dbReference>
<dbReference type="InterPro" id="IPR014017">
    <property type="entry name" value="DNA_helicase_UvrD-like_C"/>
</dbReference>
<dbReference type="GO" id="GO:0033202">
    <property type="term" value="C:DNA helicase complex"/>
    <property type="evidence" value="ECO:0007669"/>
    <property type="project" value="TreeGrafter"/>
</dbReference>
<feature type="domain" description="UvrD-like helicase ATP-binding" evidence="12">
    <location>
        <begin position="6"/>
        <end position="311"/>
    </location>
</feature>
<comment type="catalytic activity">
    <reaction evidence="8">
        <text>Couples ATP hydrolysis with the unwinding of duplex DNA by translocating in the 3'-5' direction.</text>
        <dbReference type="EC" id="5.6.2.4"/>
    </reaction>
</comment>
<dbReference type="Pfam" id="PF00580">
    <property type="entry name" value="UvrD-helicase"/>
    <property type="match status" value="1"/>
</dbReference>
<keyword evidence="6" id="KW-0238">DNA-binding</keyword>
<dbReference type="GO" id="GO:0000725">
    <property type="term" value="P:recombinational repair"/>
    <property type="evidence" value="ECO:0007669"/>
    <property type="project" value="TreeGrafter"/>
</dbReference>
<dbReference type="Proteomes" id="UP000229896">
    <property type="component" value="Unassembled WGS sequence"/>
</dbReference>
<dbReference type="InterPro" id="IPR013986">
    <property type="entry name" value="DExx_box_DNA_helicase_dom_sf"/>
</dbReference>
<feature type="binding site" evidence="11">
    <location>
        <begin position="27"/>
        <end position="34"/>
    </location>
    <ligand>
        <name>ATP</name>
        <dbReference type="ChEBI" id="CHEBI:30616"/>
    </ligand>
</feature>
<dbReference type="AlphaFoldDB" id="A0A2M6YBU4"/>
<feature type="non-terminal residue" evidence="14">
    <location>
        <position position="504"/>
    </location>
</feature>
<evidence type="ECO:0000256" key="6">
    <source>
        <dbReference type="ARBA" id="ARBA00023125"/>
    </source>
</evidence>
<evidence type="ECO:0000259" key="12">
    <source>
        <dbReference type="PROSITE" id="PS51198"/>
    </source>
</evidence>
<feature type="domain" description="UvrD-like helicase C-terminal" evidence="13">
    <location>
        <begin position="312"/>
        <end position="504"/>
    </location>
</feature>
<evidence type="ECO:0000256" key="7">
    <source>
        <dbReference type="ARBA" id="ARBA00023235"/>
    </source>
</evidence>
<evidence type="ECO:0000256" key="1">
    <source>
        <dbReference type="ARBA" id="ARBA00009922"/>
    </source>
</evidence>
<dbReference type="FunFam" id="1.10.10.160:FF:000001">
    <property type="entry name" value="ATP-dependent DNA helicase"/>
    <property type="match status" value="1"/>
</dbReference>